<keyword evidence="5 6" id="KW-0804">Transcription</keyword>
<reference evidence="10 11" key="1">
    <citation type="submission" date="2018-10" db="EMBL/GenBank/DDBJ databases">
        <title>Phylogenomics of Brevibacillus.</title>
        <authorList>
            <person name="Dunlap C."/>
        </authorList>
    </citation>
    <scope>NUCLEOTIDE SEQUENCE [LARGE SCALE GENOMIC DNA]</scope>
    <source>
        <strain evidence="10 11">JCM 12215</strain>
    </source>
</reference>
<dbReference type="Gene3D" id="1.10.1740.10">
    <property type="match status" value="1"/>
</dbReference>
<dbReference type="RefSeq" id="WP_122909061.1">
    <property type="nucleotide sequence ID" value="NZ_CBCSBE010000003.1"/>
</dbReference>
<proteinExistence type="inferred from homology"/>
<dbReference type="Pfam" id="PF04542">
    <property type="entry name" value="Sigma70_r2"/>
    <property type="match status" value="1"/>
</dbReference>
<evidence type="ECO:0000256" key="4">
    <source>
        <dbReference type="ARBA" id="ARBA00023125"/>
    </source>
</evidence>
<dbReference type="PROSITE" id="PS01063">
    <property type="entry name" value="SIGMA70_ECF"/>
    <property type="match status" value="1"/>
</dbReference>
<dbReference type="InterPro" id="IPR039425">
    <property type="entry name" value="RNA_pol_sigma-70-like"/>
</dbReference>
<dbReference type="SUPFAM" id="SSF88659">
    <property type="entry name" value="Sigma3 and sigma4 domains of RNA polymerase sigma factors"/>
    <property type="match status" value="1"/>
</dbReference>
<keyword evidence="3 6" id="KW-0731">Sigma factor</keyword>
<evidence type="ECO:0000313" key="11">
    <source>
        <dbReference type="Proteomes" id="UP000282028"/>
    </source>
</evidence>
<dbReference type="GO" id="GO:0016987">
    <property type="term" value="F:sigma factor activity"/>
    <property type="evidence" value="ECO:0007669"/>
    <property type="project" value="UniProtKB-KW"/>
</dbReference>
<evidence type="ECO:0000313" key="10">
    <source>
        <dbReference type="EMBL" id="RNB74201.1"/>
    </source>
</evidence>
<feature type="domain" description="RNA polymerase sigma-70 region 2" evidence="8">
    <location>
        <begin position="37"/>
        <end position="101"/>
    </location>
</feature>
<organism evidence="10 11">
    <name type="scientific">Brevibacillus invocatus</name>
    <dbReference type="NCBI Taxonomy" id="173959"/>
    <lineage>
        <taxon>Bacteria</taxon>
        <taxon>Bacillati</taxon>
        <taxon>Bacillota</taxon>
        <taxon>Bacilli</taxon>
        <taxon>Bacillales</taxon>
        <taxon>Paenibacillaceae</taxon>
        <taxon>Brevibacillus</taxon>
    </lineage>
</organism>
<dbReference type="AlphaFoldDB" id="A0A3M8CFC3"/>
<evidence type="ECO:0000256" key="3">
    <source>
        <dbReference type="ARBA" id="ARBA00023082"/>
    </source>
</evidence>
<keyword evidence="11" id="KW-1185">Reference proteome</keyword>
<dbReference type="PANTHER" id="PTHR43133:SF51">
    <property type="entry name" value="RNA POLYMERASE SIGMA FACTOR"/>
    <property type="match status" value="1"/>
</dbReference>
<dbReference type="GO" id="GO:0006352">
    <property type="term" value="P:DNA-templated transcription initiation"/>
    <property type="evidence" value="ECO:0007669"/>
    <property type="project" value="InterPro"/>
</dbReference>
<protein>
    <recommendedName>
        <fullName evidence="6">RNA polymerase sigma factor</fullName>
    </recommendedName>
</protein>
<evidence type="ECO:0000256" key="1">
    <source>
        <dbReference type="ARBA" id="ARBA00010641"/>
    </source>
</evidence>
<dbReference type="GO" id="GO:0006950">
    <property type="term" value="P:response to stress"/>
    <property type="evidence" value="ECO:0007669"/>
    <property type="project" value="UniProtKB-ARBA"/>
</dbReference>
<dbReference type="CDD" id="cd06171">
    <property type="entry name" value="Sigma70_r4"/>
    <property type="match status" value="1"/>
</dbReference>
<dbReference type="PANTHER" id="PTHR43133">
    <property type="entry name" value="RNA POLYMERASE ECF-TYPE SIGMA FACTO"/>
    <property type="match status" value="1"/>
</dbReference>
<dbReference type="InterPro" id="IPR013249">
    <property type="entry name" value="RNA_pol_sigma70_r4_t2"/>
</dbReference>
<feature type="compositionally biased region" description="Polar residues" evidence="7">
    <location>
        <begin position="1"/>
        <end position="15"/>
    </location>
</feature>
<evidence type="ECO:0000259" key="8">
    <source>
        <dbReference type="Pfam" id="PF04542"/>
    </source>
</evidence>
<dbReference type="Proteomes" id="UP000282028">
    <property type="component" value="Unassembled WGS sequence"/>
</dbReference>
<feature type="domain" description="RNA polymerase sigma factor 70 region 4 type 2" evidence="9">
    <location>
        <begin position="160"/>
        <end position="212"/>
    </location>
</feature>
<dbReference type="GO" id="GO:0003677">
    <property type="term" value="F:DNA binding"/>
    <property type="evidence" value="ECO:0007669"/>
    <property type="project" value="UniProtKB-KW"/>
</dbReference>
<dbReference type="NCBIfam" id="TIGR02937">
    <property type="entry name" value="sigma70-ECF"/>
    <property type="match status" value="1"/>
</dbReference>
<evidence type="ECO:0000256" key="2">
    <source>
        <dbReference type="ARBA" id="ARBA00023015"/>
    </source>
</evidence>
<dbReference type="Pfam" id="PF08281">
    <property type="entry name" value="Sigma70_r4_2"/>
    <property type="match status" value="1"/>
</dbReference>
<name>A0A3M8CFC3_9BACL</name>
<dbReference type="InterPro" id="IPR013324">
    <property type="entry name" value="RNA_pol_sigma_r3/r4-like"/>
</dbReference>
<evidence type="ECO:0000256" key="6">
    <source>
        <dbReference type="RuleBase" id="RU000716"/>
    </source>
</evidence>
<comment type="similarity">
    <text evidence="1 6">Belongs to the sigma-70 factor family. ECF subfamily.</text>
</comment>
<evidence type="ECO:0000256" key="7">
    <source>
        <dbReference type="SAM" id="MobiDB-lite"/>
    </source>
</evidence>
<dbReference type="InterPro" id="IPR007627">
    <property type="entry name" value="RNA_pol_sigma70_r2"/>
</dbReference>
<dbReference type="OrthoDB" id="2960956at2"/>
<keyword evidence="4 6" id="KW-0238">DNA-binding</keyword>
<dbReference type="InterPro" id="IPR013325">
    <property type="entry name" value="RNA_pol_sigma_r2"/>
</dbReference>
<comment type="caution">
    <text evidence="10">The sequence shown here is derived from an EMBL/GenBank/DDBJ whole genome shotgun (WGS) entry which is preliminary data.</text>
</comment>
<gene>
    <name evidence="10" type="ORF">EDM52_11150</name>
</gene>
<accession>A0A3M8CFC3</accession>
<dbReference type="SUPFAM" id="SSF88946">
    <property type="entry name" value="Sigma2 domain of RNA polymerase sigma factors"/>
    <property type="match status" value="1"/>
</dbReference>
<dbReference type="InterPro" id="IPR036388">
    <property type="entry name" value="WH-like_DNA-bd_sf"/>
</dbReference>
<dbReference type="InterPro" id="IPR014284">
    <property type="entry name" value="RNA_pol_sigma-70_dom"/>
</dbReference>
<dbReference type="InterPro" id="IPR000838">
    <property type="entry name" value="RNA_pol_sigma70_ECF_CS"/>
</dbReference>
<sequence length="583" mass="66031">MKTTMFNQRSRQENQGEQDEVLVERAKTGDRDAFGELVRRHRAKVYGYARSYTQESFLAEDIVQDALIRAFLHLGKLSDSRRFLPWLHRIVRNQAFTRLSKGPQKREQVFTGIQREASEVEATDWEDLDSILRRLGRSWSQASDNLTNPEDVLMRRELLQTIMDLLSCLNARERKIVESHFFDHLSPAEIARLFQISQGNVYQILSRSRRKLIQEKTRVVVDQYVNSRKEAGTMKKVILDKPAALRQPTWVTCAMALYGMIENTGKKMSFPMVMGVSGHAFRLTVVPDGIHIAGPTMFDFTKVLQQGLRNIGFESNVINEGKAADGPALNANLVDPALLSASARKKREIAQSLPEALELIHRSIDRGHPVLAWDLFIPEFGLIYGYDDEQKLLHAADNCGHDQTIAYEDLGRGLIEELFVLSIREPIQTDQHSMLKQAIHIALHHYREQEDSNCDEVVNGLAAYTAWKEAYEKGSIEPNGNAYTTAVALDARRNAALFWGEIADTWTDSTFDAIRPNLRKSAALYESISEQFAELSRLFPFPAGGEPNNPVHGQQAIAILQSIEQVEKEAVVLLEQMLETLSE</sequence>
<evidence type="ECO:0000259" key="9">
    <source>
        <dbReference type="Pfam" id="PF08281"/>
    </source>
</evidence>
<keyword evidence="2 6" id="KW-0805">Transcription regulation</keyword>
<dbReference type="EMBL" id="RHHR01000015">
    <property type="protein sequence ID" value="RNB74201.1"/>
    <property type="molecule type" value="Genomic_DNA"/>
</dbReference>
<dbReference type="Gene3D" id="1.10.10.10">
    <property type="entry name" value="Winged helix-like DNA-binding domain superfamily/Winged helix DNA-binding domain"/>
    <property type="match status" value="1"/>
</dbReference>
<evidence type="ECO:0000256" key="5">
    <source>
        <dbReference type="ARBA" id="ARBA00023163"/>
    </source>
</evidence>
<feature type="region of interest" description="Disordered" evidence="7">
    <location>
        <begin position="1"/>
        <end position="20"/>
    </location>
</feature>